<evidence type="ECO:0000313" key="3">
    <source>
        <dbReference type="Proteomes" id="UP000651057"/>
    </source>
</evidence>
<dbReference type="RefSeq" id="WP_201924780.1">
    <property type="nucleotide sequence ID" value="NZ_JAERQJ010000042.1"/>
</dbReference>
<dbReference type="GO" id="GO:0006313">
    <property type="term" value="P:DNA transposition"/>
    <property type="evidence" value="ECO:0007669"/>
    <property type="project" value="InterPro"/>
</dbReference>
<dbReference type="Proteomes" id="UP000651057">
    <property type="component" value="Unassembled WGS sequence"/>
</dbReference>
<organism evidence="2 3">
    <name type="scientific">Aquimarina mytili</name>
    <dbReference type="NCBI Taxonomy" id="874423"/>
    <lineage>
        <taxon>Bacteria</taxon>
        <taxon>Pseudomonadati</taxon>
        <taxon>Bacteroidota</taxon>
        <taxon>Flavobacteriia</taxon>
        <taxon>Flavobacteriales</taxon>
        <taxon>Flavobacteriaceae</taxon>
        <taxon>Aquimarina</taxon>
    </lineage>
</organism>
<dbReference type="AlphaFoldDB" id="A0A936ZXM8"/>
<proteinExistence type="predicted"/>
<accession>A0A936ZXM8</accession>
<dbReference type="GO" id="GO:0003677">
    <property type="term" value="F:DNA binding"/>
    <property type="evidence" value="ECO:0007669"/>
    <property type="project" value="InterPro"/>
</dbReference>
<reference evidence="2" key="1">
    <citation type="submission" date="2021-01" db="EMBL/GenBank/DDBJ databases">
        <authorList>
            <person name="Zhong Y.L."/>
        </authorList>
    </citation>
    <scope>NUCLEOTIDE SEQUENCE</scope>
    <source>
        <strain evidence="2">KCTC 23302</strain>
    </source>
</reference>
<dbReference type="PANTHER" id="PTHR33055:SF3">
    <property type="entry name" value="PUTATIVE TRANSPOSASE FOR IS117-RELATED"/>
    <property type="match status" value="1"/>
</dbReference>
<name>A0A936ZXM8_9FLAO</name>
<dbReference type="PANTHER" id="PTHR33055">
    <property type="entry name" value="TRANSPOSASE FOR INSERTION SEQUENCE ELEMENT IS1111A"/>
    <property type="match status" value="1"/>
</dbReference>
<dbReference type="GO" id="GO:0004803">
    <property type="term" value="F:transposase activity"/>
    <property type="evidence" value="ECO:0007669"/>
    <property type="project" value="InterPro"/>
</dbReference>
<gene>
    <name evidence="2" type="ORF">JJQ60_21925</name>
</gene>
<protein>
    <submittedName>
        <fullName evidence="2">IS110 family transposase</fullName>
    </submittedName>
</protein>
<evidence type="ECO:0000313" key="2">
    <source>
        <dbReference type="EMBL" id="MBL0686197.1"/>
    </source>
</evidence>
<comment type="caution">
    <text evidence="2">The sequence shown here is derived from an EMBL/GenBank/DDBJ whole genome shotgun (WGS) entry which is preliminary data.</text>
</comment>
<dbReference type="InterPro" id="IPR047650">
    <property type="entry name" value="Transpos_IS110"/>
</dbReference>
<feature type="non-terminal residue" evidence="2">
    <location>
        <position position="1"/>
    </location>
</feature>
<keyword evidence="3" id="KW-1185">Reference proteome</keyword>
<dbReference type="Pfam" id="PF02371">
    <property type="entry name" value="Transposase_20"/>
    <property type="match status" value="1"/>
</dbReference>
<feature type="domain" description="Transposase IS116/IS110/IS902 C-terminal" evidence="1">
    <location>
        <begin position="12"/>
        <end position="90"/>
    </location>
</feature>
<feature type="non-terminal residue" evidence="2">
    <location>
        <position position="93"/>
    </location>
</feature>
<dbReference type="EMBL" id="JAERQJ010000042">
    <property type="protein sequence ID" value="MBL0686197.1"/>
    <property type="molecule type" value="Genomic_DNA"/>
</dbReference>
<dbReference type="InterPro" id="IPR003346">
    <property type="entry name" value="Transposase_20"/>
</dbReference>
<evidence type="ECO:0000259" key="1">
    <source>
        <dbReference type="Pfam" id="PF02371"/>
    </source>
</evidence>
<sequence>KQDQKLSTLQKQLVSTPGVGKVLAWNLLVKTNEFKTITEPRKLACYVGVAPFENISGTSIFRKPRVSSFADKDLKRLLHLGAMSAIRLKNDLS</sequence>